<feature type="domain" description="Major facilitator superfamily (MFS) profile" evidence="7">
    <location>
        <begin position="1"/>
        <end position="369"/>
    </location>
</feature>
<dbReference type="PANTHER" id="PTHR43124">
    <property type="entry name" value="PURINE EFFLUX PUMP PBUE"/>
    <property type="match status" value="1"/>
</dbReference>
<proteinExistence type="predicted"/>
<evidence type="ECO:0000256" key="6">
    <source>
        <dbReference type="SAM" id="Phobius"/>
    </source>
</evidence>
<dbReference type="PROSITE" id="PS50850">
    <property type="entry name" value="MFS"/>
    <property type="match status" value="1"/>
</dbReference>
<dbReference type="Proteomes" id="UP000193900">
    <property type="component" value="Unassembled WGS sequence"/>
</dbReference>
<dbReference type="InterPro" id="IPR011701">
    <property type="entry name" value="MFS"/>
</dbReference>
<keyword evidence="9" id="KW-1185">Reference proteome</keyword>
<accession>A0A1Y5SP13</accession>
<feature type="transmembrane region" description="Helical" evidence="6">
    <location>
        <begin position="283"/>
        <end position="304"/>
    </location>
</feature>
<keyword evidence="3 6" id="KW-0812">Transmembrane</keyword>
<reference evidence="8 9" key="1">
    <citation type="submission" date="2017-03" db="EMBL/GenBank/DDBJ databases">
        <authorList>
            <person name="Afonso C.L."/>
            <person name="Miller P.J."/>
            <person name="Scott M.A."/>
            <person name="Spackman E."/>
            <person name="Goraichik I."/>
            <person name="Dimitrov K.M."/>
            <person name="Suarez D.L."/>
            <person name="Swayne D.E."/>
        </authorList>
    </citation>
    <scope>NUCLEOTIDE SEQUENCE [LARGE SCALE GENOMIC DNA]</scope>
    <source>
        <strain evidence="8 9">CECT 7023</strain>
    </source>
</reference>
<evidence type="ECO:0000256" key="3">
    <source>
        <dbReference type="ARBA" id="ARBA00022692"/>
    </source>
</evidence>
<keyword evidence="4 6" id="KW-1133">Transmembrane helix</keyword>
<feature type="transmembrane region" description="Helical" evidence="6">
    <location>
        <begin position="223"/>
        <end position="249"/>
    </location>
</feature>
<feature type="transmembrane region" description="Helical" evidence="6">
    <location>
        <begin position="140"/>
        <end position="167"/>
    </location>
</feature>
<dbReference type="OrthoDB" id="7738352at2"/>
<dbReference type="GO" id="GO:0005886">
    <property type="term" value="C:plasma membrane"/>
    <property type="evidence" value="ECO:0007669"/>
    <property type="project" value="UniProtKB-SubCell"/>
</dbReference>
<feature type="transmembrane region" description="Helical" evidence="6">
    <location>
        <begin position="256"/>
        <end position="277"/>
    </location>
</feature>
<gene>
    <name evidence="8" type="ORF">ROA7023_01828</name>
</gene>
<feature type="transmembrane region" description="Helical" evidence="6">
    <location>
        <begin position="20"/>
        <end position="44"/>
    </location>
</feature>
<sequence>MGFQFQAVPALAAQLTADRALSFAALGSLAGAYLLPGVVAALGSGWLGQRLGDIRTALWGLGMMTLAGVCGWLAESFGAALLWRVVAGCGAVGLNVMLTKMAADWFQDRDDLPTAMGVLVSSWPAGIALAMVVVPPVALWMGLGVAMILPAVVAGAALGLLALVWRAPPSRGGTVRTGSAGWLTRRELALVLIAGGIWALYNTSLIAVIAWTPGLLQARGVDAIAAAAAVSLIGWLAILSVAAGGWLAARSPWRDLPALACFGLSIAGYLAIIASGAAAASPWAMAAMGLVFGPAAAVIMTLPVEASRPQVRALTMGLYLAVYYLFMGVGPPMLGALRDVTGSAAAPLHAGAAMLVGCLVLWAGFRGLQRRGPETALGS</sequence>
<organism evidence="8 9">
    <name type="scientific">Roseisalinus antarcticus</name>
    <dbReference type="NCBI Taxonomy" id="254357"/>
    <lineage>
        <taxon>Bacteria</taxon>
        <taxon>Pseudomonadati</taxon>
        <taxon>Pseudomonadota</taxon>
        <taxon>Alphaproteobacteria</taxon>
        <taxon>Rhodobacterales</taxon>
        <taxon>Roseobacteraceae</taxon>
        <taxon>Roseisalinus</taxon>
    </lineage>
</organism>
<feature type="transmembrane region" description="Helical" evidence="6">
    <location>
        <begin position="56"/>
        <end position="74"/>
    </location>
</feature>
<dbReference type="SUPFAM" id="SSF103473">
    <property type="entry name" value="MFS general substrate transporter"/>
    <property type="match status" value="1"/>
</dbReference>
<dbReference type="Gene3D" id="1.20.1250.20">
    <property type="entry name" value="MFS general substrate transporter like domains"/>
    <property type="match status" value="1"/>
</dbReference>
<evidence type="ECO:0000313" key="9">
    <source>
        <dbReference type="Proteomes" id="UP000193900"/>
    </source>
</evidence>
<name>A0A1Y5SP13_9RHOB</name>
<dbReference type="Pfam" id="PF07690">
    <property type="entry name" value="MFS_1"/>
    <property type="match status" value="1"/>
</dbReference>
<feature type="transmembrane region" description="Helical" evidence="6">
    <location>
        <begin position="316"/>
        <end position="334"/>
    </location>
</feature>
<feature type="transmembrane region" description="Helical" evidence="6">
    <location>
        <begin position="188"/>
        <end position="211"/>
    </location>
</feature>
<evidence type="ECO:0000313" key="8">
    <source>
        <dbReference type="EMBL" id="SLN44525.1"/>
    </source>
</evidence>
<dbReference type="AlphaFoldDB" id="A0A1Y5SP13"/>
<evidence type="ECO:0000256" key="5">
    <source>
        <dbReference type="ARBA" id="ARBA00023136"/>
    </source>
</evidence>
<feature type="transmembrane region" description="Helical" evidence="6">
    <location>
        <begin position="346"/>
        <end position="365"/>
    </location>
</feature>
<dbReference type="InterPro" id="IPR020846">
    <property type="entry name" value="MFS_dom"/>
</dbReference>
<dbReference type="GO" id="GO:0022857">
    <property type="term" value="F:transmembrane transporter activity"/>
    <property type="evidence" value="ECO:0007669"/>
    <property type="project" value="InterPro"/>
</dbReference>
<dbReference type="InterPro" id="IPR036259">
    <property type="entry name" value="MFS_trans_sf"/>
</dbReference>
<dbReference type="PANTHER" id="PTHR43124:SF10">
    <property type="entry name" value="PURINE EFFLUX PUMP PBUE"/>
    <property type="match status" value="1"/>
</dbReference>
<evidence type="ECO:0000256" key="2">
    <source>
        <dbReference type="ARBA" id="ARBA00022475"/>
    </source>
</evidence>
<evidence type="ECO:0000256" key="4">
    <source>
        <dbReference type="ARBA" id="ARBA00022989"/>
    </source>
</evidence>
<feature type="transmembrane region" description="Helical" evidence="6">
    <location>
        <begin position="80"/>
        <end position="103"/>
    </location>
</feature>
<dbReference type="InterPro" id="IPR050189">
    <property type="entry name" value="MFS_Efflux_Transporters"/>
</dbReference>
<comment type="subcellular location">
    <subcellularLocation>
        <location evidence="1">Cell membrane</location>
        <topology evidence="1">Multi-pass membrane protein</topology>
    </subcellularLocation>
</comment>
<dbReference type="EMBL" id="FWFZ01000007">
    <property type="protein sequence ID" value="SLN44525.1"/>
    <property type="molecule type" value="Genomic_DNA"/>
</dbReference>
<evidence type="ECO:0000259" key="7">
    <source>
        <dbReference type="PROSITE" id="PS50850"/>
    </source>
</evidence>
<protein>
    <submittedName>
        <fullName evidence="8">Major Facilitator Superfamily protein</fullName>
    </submittedName>
</protein>
<keyword evidence="2" id="KW-1003">Cell membrane</keyword>
<feature type="transmembrane region" description="Helical" evidence="6">
    <location>
        <begin position="115"/>
        <end position="134"/>
    </location>
</feature>
<keyword evidence="5 6" id="KW-0472">Membrane</keyword>
<evidence type="ECO:0000256" key="1">
    <source>
        <dbReference type="ARBA" id="ARBA00004651"/>
    </source>
</evidence>